<dbReference type="AlphaFoldDB" id="A0A6N9HML9"/>
<sequence length="151" mass="16528">MKTIVAALLIVGTVHAGEAPVLELKLSVKSQDGRPVVHIALANHSAQTLKVLHALADEEEMYGKLFELHDAASGQPLEYQGIMVKRGPLTEEDYLAMAPGAKRRNAIDLGRAYAFKPGRHAYTISYCGHYLRDGKEVPLTVGPVRFEHTGR</sequence>
<protein>
    <submittedName>
        <fullName evidence="1">Uncharacterized protein</fullName>
    </submittedName>
</protein>
<reference evidence="1 2" key="1">
    <citation type="submission" date="2019-12" db="EMBL/GenBank/DDBJ databases">
        <title>Novel species isolated from a subtropical stream in China.</title>
        <authorList>
            <person name="Lu H."/>
        </authorList>
    </citation>
    <scope>NUCLEOTIDE SEQUENCE [LARGE SCALE GENOMIC DNA]</scope>
    <source>
        <strain evidence="1 2">DS3</strain>
    </source>
</reference>
<dbReference type="EMBL" id="WWCJ01000012">
    <property type="protein sequence ID" value="MYN03945.1"/>
    <property type="molecule type" value="Genomic_DNA"/>
</dbReference>
<organism evidence="1 2">
    <name type="scientific">Pseudoduganella guangdongensis</name>
    <dbReference type="NCBI Taxonomy" id="2692179"/>
    <lineage>
        <taxon>Bacteria</taxon>
        <taxon>Pseudomonadati</taxon>
        <taxon>Pseudomonadota</taxon>
        <taxon>Betaproteobacteria</taxon>
        <taxon>Burkholderiales</taxon>
        <taxon>Oxalobacteraceae</taxon>
        <taxon>Telluria group</taxon>
        <taxon>Pseudoduganella</taxon>
    </lineage>
</organism>
<accession>A0A6N9HML9</accession>
<comment type="caution">
    <text evidence="1">The sequence shown here is derived from an EMBL/GenBank/DDBJ whole genome shotgun (WGS) entry which is preliminary data.</text>
</comment>
<name>A0A6N9HML9_9BURK</name>
<proteinExistence type="predicted"/>
<gene>
    <name evidence="1" type="ORF">GTP41_17765</name>
</gene>
<dbReference type="Gene3D" id="2.60.40.2970">
    <property type="match status" value="1"/>
</dbReference>
<keyword evidence="2" id="KW-1185">Reference proteome</keyword>
<evidence type="ECO:0000313" key="1">
    <source>
        <dbReference type="EMBL" id="MYN03945.1"/>
    </source>
</evidence>
<dbReference type="RefSeq" id="WP_161026911.1">
    <property type="nucleotide sequence ID" value="NZ_WWCJ01000012.1"/>
</dbReference>
<dbReference type="Proteomes" id="UP000448575">
    <property type="component" value="Unassembled WGS sequence"/>
</dbReference>
<evidence type="ECO:0000313" key="2">
    <source>
        <dbReference type="Proteomes" id="UP000448575"/>
    </source>
</evidence>